<dbReference type="PANTHER" id="PTHR43000">
    <property type="entry name" value="DTDP-D-GLUCOSE 4,6-DEHYDRATASE-RELATED"/>
    <property type="match status" value="1"/>
</dbReference>
<dbReference type="InterPro" id="IPR036291">
    <property type="entry name" value="NAD(P)-bd_dom_sf"/>
</dbReference>
<dbReference type="STRING" id="157733.AB986_12450"/>
<evidence type="ECO:0000256" key="1">
    <source>
        <dbReference type="ARBA" id="ARBA00007637"/>
    </source>
</evidence>
<organism evidence="3 4">
    <name type="scientific">Guptibacillus hwajinpoensis</name>
    <dbReference type="NCBI Taxonomy" id="208199"/>
    <lineage>
        <taxon>Bacteria</taxon>
        <taxon>Bacillati</taxon>
        <taxon>Bacillota</taxon>
        <taxon>Bacilli</taxon>
        <taxon>Bacillales</taxon>
        <taxon>Guptibacillaceae</taxon>
        <taxon>Guptibacillus</taxon>
    </lineage>
</organism>
<dbReference type="AlphaFoldDB" id="A0A0J6CUK6"/>
<gene>
    <name evidence="3" type="ORF">AB986_12450</name>
</gene>
<sequence length="295" mass="33464">MKKILITGVNSYVGSGFKEWMEQFPGLYNISTISLRDSRWREKSFSEYDVILHVAGIAHADVGNVSEERKRQYYKVNTDLTLEVAKKAKEDGVGQLLFMSSIIVYDISSSIKEAKIITKDTVPKPTNFYGDSKLQAEKGLALLTSENFKVAIIRPPMIYGKNSKGNYPLLAKLAKKLPVFPDVKNERSMLFINNLCEFIRLIIDNKENGTFFPQNKEYVKTSELVKLIAMCHGKKIWITSLLNVFVRLIGYIPGKPSELVNKAFGNLVYDKSLSFYEKGNYRISSLEESVKQTEG</sequence>
<dbReference type="RefSeq" id="WP_048311456.1">
    <property type="nucleotide sequence ID" value="NZ_CP119526.1"/>
</dbReference>
<dbReference type="Proteomes" id="UP000035996">
    <property type="component" value="Unassembled WGS sequence"/>
</dbReference>
<evidence type="ECO:0000259" key="2">
    <source>
        <dbReference type="Pfam" id="PF01370"/>
    </source>
</evidence>
<comment type="similarity">
    <text evidence="1">Belongs to the NAD(P)-dependent epimerase/dehydratase family.</text>
</comment>
<keyword evidence="4" id="KW-1185">Reference proteome</keyword>
<protein>
    <submittedName>
        <fullName evidence="3">NAD-dependent epimerase</fullName>
    </submittedName>
</protein>
<name>A0A0J6CUK6_9BACL</name>
<dbReference type="PATRIC" id="fig|157733.3.peg.521"/>
<feature type="domain" description="NAD-dependent epimerase/dehydratase" evidence="2">
    <location>
        <begin position="29"/>
        <end position="209"/>
    </location>
</feature>
<evidence type="ECO:0000313" key="3">
    <source>
        <dbReference type="EMBL" id="KMM36745.1"/>
    </source>
</evidence>
<dbReference type="SUPFAM" id="SSF51735">
    <property type="entry name" value="NAD(P)-binding Rossmann-fold domains"/>
    <property type="match status" value="1"/>
</dbReference>
<accession>A0A0J6CUK6</accession>
<proteinExistence type="inferred from homology"/>
<comment type="caution">
    <text evidence="3">The sequence shown here is derived from an EMBL/GenBank/DDBJ whole genome shotgun (WGS) entry which is preliminary data.</text>
</comment>
<dbReference type="InterPro" id="IPR001509">
    <property type="entry name" value="Epimerase_deHydtase"/>
</dbReference>
<reference evidence="3" key="1">
    <citation type="submission" date="2015-06" db="EMBL/GenBank/DDBJ databases">
        <authorList>
            <person name="Liu B."/>
            <person name="Wang J."/>
            <person name="Zhu Y."/>
            <person name="Liu G."/>
            <person name="Chen Q."/>
            <person name="Zheng C."/>
            <person name="Che J."/>
            <person name="Ge C."/>
            <person name="Shi H."/>
            <person name="Pan Z."/>
            <person name="Liu X."/>
        </authorList>
    </citation>
    <scope>NUCLEOTIDE SEQUENCE [LARGE SCALE GENOMIC DNA]</scope>
    <source>
        <strain evidence="3">DSM 16346</strain>
    </source>
</reference>
<dbReference type="Gene3D" id="3.40.50.720">
    <property type="entry name" value="NAD(P)-binding Rossmann-like Domain"/>
    <property type="match status" value="1"/>
</dbReference>
<dbReference type="OrthoDB" id="9808602at2"/>
<dbReference type="EMBL" id="LELK01000004">
    <property type="protein sequence ID" value="KMM36745.1"/>
    <property type="molecule type" value="Genomic_DNA"/>
</dbReference>
<evidence type="ECO:0000313" key="4">
    <source>
        <dbReference type="Proteomes" id="UP000035996"/>
    </source>
</evidence>
<dbReference type="Pfam" id="PF01370">
    <property type="entry name" value="Epimerase"/>
    <property type="match status" value="1"/>
</dbReference>